<evidence type="ECO:0000256" key="3">
    <source>
        <dbReference type="ARBA" id="ARBA00022827"/>
    </source>
</evidence>
<dbReference type="GO" id="GO:0071949">
    <property type="term" value="F:FAD binding"/>
    <property type="evidence" value="ECO:0007669"/>
    <property type="project" value="InterPro"/>
</dbReference>
<dbReference type="Proteomes" id="UP000476511">
    <property type="component" value="Unassembled WGS sequence"/>
</dbReference>
<dbReference type="PANTHER" id="PTHR43004:SF19">
    <property type="entry name" value="BINDING MONOOXYGENASE, PUTATIVE (JCVI)-RELATED"/>
    <property type="match status" value="1"/>
</dbReference>
<comment type="cofactor">
    <cofactor evidence="1">
        <name>FAD</name>
        <dbReference type="ChEBI" id="CHEBI:57692"/>
    </cofactor>
</comment>
<sequence length="500" mass="53512">MVRDDEVEVLIVGAGATGLTLACDLQRRGVSHRLIDAAPHGFEGSRAKGVQPRSAEVFDDLGVLARLESRSTLYPPLGIHLGPVTLKRTMIALHDATPDVPHANTLLAPQYATDQSLRERLEELGGSVEYATRLGAFEQDADGVVASLESGAGTETVRARYLVGADGGGSTVRRGLGIAFEGTTDESDRMIVADVAVSGLGRDRWHVWPRSKGRFVALCPLPGDTFQLMLKLRPNDPADLDTAAVDRMVRDVVGGSKVRVHDIHWSSVWRPNIRLAERYRRGRVFLAGDAAHVHPPTGAQGLNTGVQDAYNLGWKLGQVLAGAPDALLDTYESERQPVAARVLGLASGLYAHLGDRPLAATKRGDEERQLSLTYRGGPLAPGDLDAPGLQPGDRAPDSPVVLDDGARTTLFDEFRGPSFSLVAIGDRAAEACRDLSWTSAGAPVRMIPLDGSSNEPFRRFTGILGDGAVLVRPDGYVAAIARDSLDDVRDWPALPVFPSS</sequence>
<dbReference type="Gene3D" id="3.40.30.120">
    <property type="match status" value="1"/>
</dbReference>
<dbReference type="GO" id="GO:0016709">
    <property type="term" value="F:oxidoreductase activity, acting on paired donors, with incorporation or reduction of molecular oxygen, NAD(P)H as one donor, and incorporation of one atom of oxygen"/>
    <property type="evidence" value="ECO:0007669"/>
    <property type="project" value="UniProtKB-ARBA"/>
</dbReference>
<reference evidence="6 7" key="1">
    <citation type="submission" date="2019-11" db="EMBL/GenBank/DDBJ databases">
        <title>Agromyces kandeliae sp. nov., isolated from mangrove soil.</title>
        <authorList>
            <person name="Wang R."/>
        </authorList>
    </citation>
    <scope>NUCLEOTIDE SEQUENCE [LARGE SCALE GENOMIC DNA]</scope>
    <source>
        <strain evidence="6 7">Q22</strain>
    </source>
</reference>
<keyword evidence="3" id="KW-0274">FAD</keyword>
<accession>A0A6L5R5P2</accession>
<dbReference type="Gene3D" id="3.30.70.2450">
    <property type="match status" value="1"/>
</dbReference>
<feature type="region of interest" description="Disordered" evidence="4">
    <location>
        <begin position="373"/>
        <end position="397"/>
    </location>
</feature>
<feature type="domain" description="FAD-binding" evidence="5">
    <location>
        <begin position="6"/>
        <end position="343"/>
    </location>
</feature>
<dbReference type="SUPFAM" id="SSF51905">
    <property type="entry name" value="FAD/NAD(P)-binding domain"/>
    <property type="match status" value="1"/>
</dbReference>
<evidence type="ECO:0000313" key="6">
    <source>
        <dbReference type="EMBL" id="MRX45205.1"/>
    </source>
</evidence>
<evidence type="ECO:0000259" key="5">
    <source>
        <dbReference type="Pfam" id="PF01494"/>
    </source>
</evidence>
<dbReference type="Pfam" id="PF21274">
    <property type="entry name" value="Rng_hyd_C"/>
    <property type="match status" value="1"/>
</dbReference>
<dbReference type="Gene3D" id="3.50.50.60">
    <property type="entry name" value="FAD/NAD(P)-binding domain"/>
    <property type="match status" value="1"/>
</dbReference>
<dbReference type="RefSeq" id="WP_154347769.1">
    <property type="nucleotide sequence ID" value="NZ_WKJD01000021.1"/>
</dbReference>
<keyword evidence="2" id="KW-0285">Flavoprotein</keyword>
<protein>
    <submittedName>
        <fullName evidence="6">NAD(P)-binding protein</fullName>
    </submittedName>
</protein>
<dbReference type="InterPro" id="IPR050641">
    <property type="entry name" value="RIFMO-like"/>
</dbReference>
<dbReference type="PANTHER" id="PTHR43004">
    <property type="entry name" value="TRK SYSTEM POTASSIUM UPTAKE PROTEIN"/>
    <property type="match status" value="1"/>
</dbReference>
<dbReference type="InterPro" id="IPR002938">
    <property type="entry name" value="FAD-bd"/>
</dbReference>
<dbReference type="PRINTS" id="PR00420">
    <property type="entry name" value="RNGMNOXGNASE"/>
</dbReference>
<dbReference type="AlphaFoldDB" id="A0A6L5R5P2"/>
<evidence type="ECO:0000313" key="7">
    <source>
        <dbReference type="Proteomes" id="UP000476511"/>
    </source>
</evidence>
<gene>
    <name evidence="6" type="ORF">GJR97_15940</name>
</gene>
<dbReference type="NCBIfam" id="NF004832">
    <property type="entry name" value="PRK06184.1"/>
    <property type="match status" value="1"/>
</dbReference>
<proteinExistence type="predicted"/>
<dbReference type="InterPro" id="IPR036188">
    <property type="entry name" value="FAD/NAD-bd_sf"/>
</dbReference>
<evidence type="ECO:0000256" key="4">
    <source>
        <dbReference type="SAM" id="MobiDB-lite"/>
    </source>
</evidence>
<comment type="caution">
    <text evidence="6">The sequence shown here is derived from an EMBL/GenBank/DDBJ whole genome shotgun (WGS) entry which is preliminary data.</text>
</comment>
<evidence type="ECO:0000256" key="2">
    <source>
        <dbReference type="ARBA" id="ARBA00022630"/>
    </source>
</evidence>
<dbReference type="PROSITE" id="PS51257">
    <property type="entry name" value="PROKAR_LIPOPROTEIN"/>
    <property type="match status" value="1"/>
</dbReference>
<name>A0A6L5R5P2_9MICO</name>
<dbReference type="EMBL" id="WKJD01000021">
    <property type="protein sequence ID" value="MRX45205.1"/>
    <property type="molecule type" value="Genomic_DNA"/>
</dbReference>
<organism evidence="6 7">
    <name type="scientific">Agromyces kandeliae</name>
    <dbReference type="NCBI Taxonomy" id="2666141"/>
    <lineage>
        <taxon>Bacteria</taxon>
        <taxon>Bacillati</taxon>
        <taxon>Actinomycetota</taxon>
        <taxon>Actinomycetes</taxon>
        <taxon>Micrococcales</taxon>
        <taxon>Microbacteriaceae</taxon>
        <taxon>Agromyces</taxon>
    </lineage>
</organism>
<dbReference type="Pfam" id="PF01494">
    <property type="entry name" value="FAD_binding_3"/>
    <property type="match status" value="1"/>
</dbReference>
<evidence type="ECO:0000256" key="1">
    <source>
        <dbReference type="ARBA" id="ARBA00001974"/>
    </source>
</evidence>
<keyword evidence="7" id="KW-1185">Reference proteome</keyword>